<keyword evidence="3" id="KW-1185">Reference proteome</keyword>
<accession>A0AAW2F9U4</accession>
<evidence type="ECO:0000313" key="3">
    <source>
        <dbReference type="Proteomes" id="UP001430953"/>
    </source>
</evidence>
<proteinExistence type="predicted"/>
<dbReference type="EMBL" id="JADYXP020000012">
    <property type="protein sequence ID" value="KAL0112263.1"/>
    <property type="molecule type" value="Genomic_DNA"/>
</dbReference>
<dbReference type="Proteomes" id="UP001430953">
    <property type="component" value="Unassembled WGS sequence"/>
</dbReference>
<gene>
    <name evidence="2" type="ORF">PUN28_011960</name>
</gene>
<evidence type="ECO:0000256" key="1">
    <source>
        <dbReference type="SAM" id="Phobius"/>
    </source>
</evidence>
<comment type="caution">
    <text evidence="2">The sequence shown here is derived from an EMBL/GenBank/DDBJ whole genome shotgun (WGS) entry which is preliminary data.</text>
</comment>
<reference evidence="2 3" key="1">
    <citation type="submission" date="2023-03" db="EMBL/GenBank/DDBJ databases">
        <title>High recombination rates correlate with genetic variation in Cardiocondyla obscurior ants.</title>
        <authorList>
            <person name="Errbii M."/>
        </authorList>
    </citation>
    <scope>NUCLEOTIDE SEQUENCE [LARGE SCALE GENOMIC DNA]</scope>
    <source>
        <strain evidence="2">Alpha-2009</strain>
        <tissue evidence="2">Whole body</tissue>
    </source>
</reference>
<feature type="transmembrane region" description="Helical" evidence="1">
    <location>
        <begin position="271"/>
        <end position="294"/>
    </location>
</feature>
<keyword evidence="1" id="KW-0812">Transmembrane</keyword>
<protein>
    <submittedName>
        <fullName evidence="2">Uncharacterized protein</fullName>
    </submittedName>
</protein>
<evidence type="ECO:0000313" key="2">
    <source>
        <dbReference type="EMBL" id="KAL0112263.1"/>
    </source>
</evidence>
<keyword evidence="1" id="KW-0472">Membrane</keyword>
<name>A0AAW2F9U4_9HYME</name>
<organism evidence="2 3">
    <name type="scientific">Cardiocondyla obscurior</name>
    <dbReference type="NCBI Taxonomy" id="286306"/>
    <lineage>
        <taxon>Eukaryota</taxon>
        <taxon>Metazoa</taxon>
        <taxon>Ecdysozoa</taxon>
        <taxon>Arthropoda</taxon>
        <taxon>Hexapoda</taxon>
        <taxon>Insecta</taxon>
        <taxon>Pterygota</taxon>
        <taxon>Neoptera</taxon>
        <taxon>Endopterygota</taxon>
        <taxon>Hymenoptera</taxon>
        <taxon>Apocrita</taxon>
        <taxon>Aculeata</taxon>
        <taxon>Formicoidea</taxon>
        <taxon>Formicidae</taxon>
        <taxon>Myrmicinae</taxon>
        <taxon>Cardiocondyla</taxon>
    </lineage>
</organism>
<keyword evidence="1" id="KW-1133">Transmembrane helix</keyword>
<sequence length="325" mass="37659">MGNQSRPPTITTITTTTTTTATATITATFYYYALEAKKKKETKTGRCKTAADTTKRLTEGSIVRINRPTDDRRWIFLYLIARRIITSYDQTSSYTHARAPARKSGKVKSADFHLESTESTRNNEIQLYEIRVKFEDQERKVARCTDRCPDNVIARKKIARKLCYNDPAIGFSYLSRKTLATATRYLYFGENLPNLRFLLRTLIAHLEEKKNGTQHTQYLNQQQIIYTFRKTLNSTIYAHALINLNSMHNDCNVRKAFIVLRVYYLPECLNVFLFFFLFIHSTGLFALFALRIWLKAHNFVNKEVQNAALRYECSTECTIVDSKSV</sequence>
<dbReference type="AlphaFoldDB" id="A0AAW2F9U4"/>